<evidence type="ECO:0000256" key="1">
    <source>
        <dbReference type="SAM" id="MobiDB-lite"/>
    </source>
</evidence>
<keyword evidence="3" id="KW-1185">Reference proteome</keyword>
<accession>A0A4W5NQQ8</accession>
<dbReference type="STRING" id="62062.ENSHHUP00000052233"/>
<feature type="compositionally biased region" description="Pro residues" evidence="1">
    <location>
        <begin position="120"/>
        <end position="136"/>
    </location>
</feature>
<evidence type="ECO:0000313" key="2">
    <source>
        <dbReference type="Ensembl" id="ENSHHUP00000052233.1"/>
    </source>
</evidence>
<feature type="region of interest" description="Disordered" evidence="1">
    <location>
        <begin position="113"/>
        <end position="144"/>
    </location>
</feature>
<reference evidence="3" key="1">
    <citation type="submission" date="2018-06" db="EMBL/GenBank/DDBJ databases">
        <title>Genome assembly of Danube salmon.</title>
        <authorList>
            <person name="Macqueen D.J."/>
            <person name="Gundappa M.K."/>
        </authorList>
    </citation>
    <scope>NUCLEOTIDE SEQUENCE [LARGE SCALE GENOMIC DNA]</scope>
</reference>
<protein>
    <submittedName>
        <fullName evidence="2">Uncharacterized protein</fullName>
    </submittedName>
</protein>
<reference evidence="2" key="2">
    <citation type="submission" date="2025-08" db="UniProtKB">
        <authorList>
            <consortium name="Ensembl"/>
        </authorList>
    </citation>
    <scope>IDENTIFICATION</scope>
</reference>
<dbReference type="InterPro" id="IPR051971">
    <property type="entry name" value="E3_ubiquitin-PDZ_ligase"/>
</dbReference>
<reference evidence="2" key="3">
    <citation type="submission" date="2025-09" db="UniProtKB">
        <authorList>
            <consortium name="Ensembl"/>
        </authorList>
    </citation>
    <scope>IDENTIFICATION</scope>
</reference>
<dbReference type="Ensembl" id="ENSHHUT00000054071.1">
    <property type="protein sequence ID" value="ENSHHUP00000052233.1"/>
    <property type="gene ID" value="ENSHHUG00000031425.1"/>
</dbReference>
<proteinExistence type="predicted"/>
<dbReference type="Proteomes" id="UP000314982">
    <property type="component" value="Unassembled WGS sequence"/>
</dbReference>
<dbReference type="AlphaFoldDB" id="A0A4W5NQQ8"/>
<evidence type="ECO:0000313" key="3">
    <source>
        <dbReference type="Proteomes" id="UP000314982"/>
    </source>
</evidence>
<dbReference type="PANTHER" id="PTHR15545:SF4">
    <property type="entry name" value="PDZ DOMAIN-CONTAINING PROTEIN 4"/>
    <property type="match status" value="1"/>
</dbReference>
<sequence length="144" mass="15478">MGCNMCVVQKPEEQYRVMFQKGQISNTLCPFDGEGRLKVNGKELSCLSRDPTLDVRDPLLSHVLKRGARRRTGLAGRLAGLDGTVAVPGGLTDCVDSGTQTDISFQHMLTLGRTAHHPGGAPPPHPPPSPPLPPILEPNLLNEL</sequence>
<organism evidence="2 3">
    <name type="scientific">Hucho hucho</name>
    <name type="common">huchen</name>
    <dbReference type="NCBI Taxonomy" id="62062"/>
    <lineage>
        <taxon>Eukaryota</taxon>
        <taxon>Metazoa</taxon>
        <taxon>Chordata</taxon>
        <taxon>Craniata</taxon>
        <taxon>Vertebrata</taxon>
        <taxon>Euteleostomi</taxon>
        <taxon>Actinopterygii</taxon>
        <taxon>Neopterygii</taxon>
        <taxon>Teleostei</taxon>
        <taxon>Protacanthopterygii</taxon>
        <taxon>Salmoniformes</taxon>
        <taxon>Salmonidae</taxon>
        <taxon>Salmoninae</taxon>
        <taxon>Hucho</taxon>
    </lineage>
</organism>
<dbReference type="GeneTree" id="ENSGT00990000211391"/>
<name>A0A4W5NQQ8_9TELE</name>
<dbReference type="PANTHER" id="PTHR15545">
    <property type="entry name" value="PDZ DOMAIN CONTAINING RING FINGER PROTEIN 3, 4"/>
    <property type="match status" value="1"/>
</dbReference>